<sequence length="530" mass="54846">MSLSGLRAGDPKRIGELTLVGRLGAGGMGVVYLAQGPDGRLVALKRLREELASDSEFRARFRREAATLLRVQGTCTAQVLAVEAEASSPFVVMEYVQGPTLAEHVGEHGPLRGDMAHAFAVGLAEALVAIHRAGIVHRDLKPGNVLLSDQGPKVIDFGIARADDATALTRTGIAVGTVGYMAPEQVRGQAGPPADVFAWALTVAYATTGRPPFGTGPTEAVLYRVLHEEPDLDGVPSHLKPLLMSALARSPERRPAPGNLLSELTGGKDPRTVLDGDGDGDGGADADAVSTVLATAWQMPEPAASPTPLLKQRTTRNAAATVLVLLLTAGVLWTVLPGRGHSTASNTTQPPRRPASTAPFSSPTTSAAPTPPRTRPPSAASGTTAPSTPAVTGPPPPPSSPVASTGPITNTHSGLCIDTDGPQRPGLNVVLRACGIYSGQIWGYDETSLHLTNTPSGLCLDTNGKPAVGVTAVLNPCGYYSGQQWHYDAGAGRFTNPASGLCLDTGGPPELNLDLVLNPCGNHTGQGWQM</sequence>
<keyword evidence="3 8" id="KW-0418">Kinase</keyword>
<dbReference type="Pfam" id="PF00652">
    <property type="entry name" value="Ricin_B_lectin"/>
    <property type="match status" value="1"/>
</dbReference>
<dbReference type="SUPFAM" id="SSF50370">
    <property type="entry name" value="Ricin B-like lectins"/>
    <property type="match status" value="1"/>
</dbReference>
<evidence type="ECO:0000259" key="7">
    <source>
        <dbReference type="PROSITE" id="PS50011"/>
    </source>
</evidence>
<feature type="region of interest" description="Disordered" evidence="6">
    <location>
        <begin position="248"/>
        <end position="286"/>
    </location>
</feature>
<evidence type="ECO:0000256" key="5">
    <source>
        <dbReference type="PROSITE-ProRule" id="PRU10141"/>
    </source>
</evidence>
<dbReference type="GO" id="GO:0005524">
    <property type="term" value="F:ATP binding"/>
    <property type="evidence" value="ECO:0007669"/>
    <property type="project" value="UniProtKB-UniRule"/>
</dbReference>
<dbReference type="RefSeq" id="WP_369779554.1">
    <property type="nucleotide sequence ID" value="NZ_CP165727.1"/>
</dbReference>
<dbReference type="PROSITE" id="PS00107">
    <property type="entry name" value="PROTEIN_KINASE_ATP"/>
    <property type="match status" value="1"/>
</dbReference>
<dbReference type="SUPFAM" id="SSF56112">
    <property type="entry name" value="Protein kinase-like (PK-like)"/>
    <property type="match status" value="1"/>
</dbReference>
<keyword evidence="4 5" id="KW-0067">ATP-binding</keyword>
<reference evidence="8" key="1">
    <citation type="submission" date="2024-08" db="EMBL/GenBank/DDBJ databases">
        <authorList>
            <person name="Yu S.T."/>
        </authorList>
    </citation>
    <scope>NUCLEOTIDE SEQUENCE</scope>
    <source>
        <strain evidence="8">R33</strain>
    </source>
</reference>
<dbReference type="Gene3D" id="3.30.200.20">
    <property type="entry name" value="Phosphorylase Kinase, domain 1"/>
    <property type="match status" value="1"/>
</dbReference>
<evidence type="ECO:0000256" key="2">
    <source>
        <dbReference type="ARBA" id="ARBA00022741"/>
    </source>
</evidence>
<feature type="compositionally biased region" description="Low complexity" evidence="6">
    <location>
        <begin position="376"/>
        <end position="391"/>
    </location>
</feature>
<gene>
    <name evidence="8" type="ORF">AB5J51_35410</name>
</gene>
<dbReference type="GO" id="GO:0004674">
    <property type="term" value="F:protein serine/threonine kinase activity"/>
    <property type="evidence" value="ECO:0007669"/>
    <property type="project" value="UniProtKB-KW"/>
</dbReference>
<dbReference type="InterPro" id="IPR017441">
    <property type="entry name" value="Protein_kinase_ATP_BS"/>
</dbReference>
<dbReference type="CDD" id="cd00161">
    <property type="entry name" value="beta-trefoil_Ricin-like"/>
    <property type="match status" value="1"/>
</dbReference>
<feature type="binding site" evidence="5">
    <location>
        <position position="45"/>
    </location>
    <ligand>
        <name>ATP</name>
        <dbReference type="ChEBI" id="CHEBI:30616"/>
    </ligand>
</feature>
<dbReference type="EMBL" id="CP165727">
    <property type="protein sequence ID" value="XDV67838.1"/>
    <property type="molecule type" value="Genomic_DNA"/>
</dbReference>
<dbReference type="InterPro" id="IPR035992">
    <property type="entry name" value="Ricin_B-like_lectins"/>
</dbReference>
<evidence type="ECO:0000256" key="4">
    <source>
        <dbReference type="ARBA" id="ARBA00022840"/>
    </source>
</evidence>
<dbReference type="InterPro" id="IPR011009">
    <property type="entry name" value="Kinase-like_dom_sf"/>
</dbReference>
<dbReference type="PANTHER" id="PTHR43289:SF34">
    <property type="entry name" value="SERINE_THREONINE-PROTEIN KINASE YBDM-RELATED"/>
    <property type="match status" value="1"/>
</dbReference>
<evidence type="ECO:0000256" key="6">
    <source>
        <dbReference type="SAM" id="MobiDB-lite"/>
    </source>
</evidence>
<dbReference type="Gene3D" id="1.10.510.10">
    <property type="entry name" value="Transferase(Phosphotransferase) domain 1"/>
    <property type="match status" value="1"/>
</dbReference>
<evidence type="ECO:0000256" key="3">
    <source>
        <dbReference type="ARBA" id="ARBA00022777"/>
    </source>
</evidence>
<dbReference type="PANTHER" id="PTHR43289">
    <property type="entry name" value="MITOGEN-ACTIVATED PROTEIN KINASE KINASE KINASE 20-RELATED"/>
    <property type="match status" value="1"/>
</dbReference>
<organism evidence="8">
    <name type="scientific">Streptomyces sp. R33</name>
    <dbReference type="NCBI Taxonomy" id="3238629"/>
    <lineage>
        <taxon>Bacteria</taxon>
        <taxon>Bacillati</taxon>
        <taxon>Actinomycetota</taxon>
        <taxon>Actinomycetes</taxon>
        <taxon>Kitasatosporales</taxon>
        <taxon>Streptomycetaceae</taxon>
        <taxon>Streptomyces</taxon>
    </lineage>
</organism>
<dbReference type="SMART" id="SM00220">
    <property type="entry name" value="S_TKc"/>
    <property type="match status" value="1"/>
</dbReference>
<dbReference type="PROSITE" id="PS00108">
    <property type="entry name" value="PROTEIN_KINASE_ST"/>
    <property type="match status" value="1"/>
</dbReference>
<dbReference type="PROSITE" id="PS50011">
    <property type="entry name" value="PROTEIN_KINASE_DOM"/>
    <property type="match status" value="1"/>
</dbReference>
<name>A0AB39YF08_9ACTN</name>
<dbReference type="PROSITE" id="PS50231">
    <property type="entry name" value="RICIN_B_LECTIN"/>
    <property type="match status" value="1"/>
</dbReference>
<evidence type="ECO:0000256" key="1">
    <source>
        <dbReference type="ARBA" id="ARBA00022679"/>
    </source>
</evidence>
<keyword evidence="1" id="KW-0808">Transferase</keyword>
<evidence type="ECO:0000313" key="8">
    <source>
        <dbReference type="EMBL" id="XDV67838.1"/>
    </source>
</evidence>
<dbReference type="SMART" id="SM00458">
    <property type="entry name" value="RICIN"/>
    <property type="match status" value="1"/>
</dbReference>
<dbReference type="InterPro" id="IPR008271">
    <property type="entry name" value="Ser/Thr_kinase_AS"/>
</dbReference>
<feature type="region of interest" description="Disordered" evidence="6">
    <location>
        <begin position="342"/>
        <end position="419"/>
    </location>
</feature>
<feature type="compositionally biased region" description="Low complexity" evidence="6">
    <location>
        <begin position="354"/>
        <end position="368"/>
    </location>
</feature>
<keyword evidence="8" id="KW-0723">Serine/threonine-protein kinase</keyword>
<keyword evidence="2 5" id="KW-0547">Nucleotide-binding</keyword>
<dbReference type="AlphaFoldDB" id="A0AB39YF08"/>
<dbReference type="InterPro" id="IPR000772">
    <property type="entry name" value="Ricin_B_lectin"/>
</dbReference>
<dbReference type="Gene3D" id="2.80.10.50">
    <property type="match status" value="1"/>
</dbReference>
<protein>
    <submittedName>
        <fullName evidence="8">Serine/threonine protein kinase</fullName>
    </submittedName>
</protein>
<dbReference type="Pfam" id="PF00069">
    <property type="entry name" value="Pkinase"/>
    <property type="match status" value="1"/>
</dbReference>
<accession>A0AB39YF08</accession>
<feature type="domain" description="Protein kinase" evidence="7">
    <location>
        <begin position="17"/>
        <end position="272"/>
    </location>
</feature>
<proteinExistence type="predicted"/>
<dbReference type="InterPro" id="IPR000719">
    <property type="entry name" value="Prot_kinase_dom"/>
</dbReference>
<dbReference type="CDD" id="cd14014">
    <property type="entry name" value="STKc_PknB_like"/>
    <property type="match status" value="1"/>
</dbReference>